<name>A0A7W3LI24_ACTNM</name>
<protein>
    <recommendedName>
        <fullName evidence="4">DUF4307 domain-containing protein</fullName>
    </recommendedName>
</protein>
<dbReference type="InterPro" id="IPR025443">
    <property type="entry name" value="DUF4307"/>
</dbReference>
<organism evidence="2 3">
    <name type="scientific">Actinomadura namibiensis</name>
    <dbReference type="NCBI Taxonomy" id="182080"/>
    <lineage>
        <taxon>Bacteria</taxon>
        <taxon>Bacillati</taxon>
        <taxon>Actinomycetota</taxon>
        <taxon>Actinomycetes</taxon>
        <taxon>Streptosporangiales</taxon>
        <taxon>Thermomonosporaceae</taxon>
        <taxon>Actinomadura</taxon>
    </lineage>
</organism>
<keyword evidence="1" id="KW-1133">Transmembrane helix</keyword>
<dbReference type="RefSeq" id="WP_182841098.1">
    <property type="nucleotide sequence ID" value="NZ_BAAALP010000042.1"/>
</dbReference>
<proteinExistence type="predicted"/>
<dbReference type="Proteomes" id="UP000572680">
    <property type="component" value="Unassembled WGS sequence"/>
</dbReference>
<dbReference type="Pfam" id="PF14155">
    <property type="entry name" value="DUF4307"/>
    <property type="match status" value="1"/>
</dbReference>
<gene>
    <name evidence="2" type="ORF">HNR61_000053</name>
</gene>
<keyword evidence="1" id="KW-0812">Transmembrane</keyword>
<reference evidence="2 3" key="1">
    <citation type="submission" date="2020-08" db="EMBL/GenBank/DDBJ databases">
        <title>Genomic Encyclopedia of Type Strains, Phase IV (KMG-IV): sequencing the most valuable type-strain genomes for metagenomic binning, comparative biology and taxonomic classification.</title>
        <authorList>
            <person name="Goeker M."/>
        </authorList>
    </citation>
    <scope>NUCLEOTIDE SEQUENCE [LARGE SCALE GENOMIC DNA]</scope>
    <source>
        <strain evidence="2 3">DSM 44197</strain>
    </source>
</reference>
<sequence>MDTSAPEAPATDHRPARGLGVLGWIVIGGFAAVLAGGWAVIMANVGQTPGIQSQTIAWDVRDDRTVTITYQIAKPKDETVRCVVDAYDERFVILASHDVTVPAGRTGLSATETLTTPRRATGARVKDCRVAARG</sequence>
<evidence type="ECO:0000313" key="2">
    <source>
        <dbReference type="EMBL" id="MBA8948455.1"/>
    </source>
</evidence>
<dbReference type="EMBL" id="JACJIA010000001">
    <property type="protein sequence ID" value="MBA8948455.1"/>
    <property type="molecule type" value="Genomic_DNA"/>
</dbReference>
<comment type="caution">
    <text evidence="2">The sequence shown here is derived from an EMBL/GenBank/DDBJ whole genome shotgun (WGS) entry which is preliminary data.</text>
</comment>
<accession>A0A7W3LI24</accession>
<keyword evidence="1" id="KW-0472">Membrane</keyword>
<keyword evidence="3" id="KW-1185">Reference proteome</keyword>
<evidence type="ECO:0008006" key="4">
    <source>
        <dbReference type="Google" id="ProtNLM"/>
    </source>
</evidence>
<dbReference type="AlphaFoldDB" id="A0A7W3LI24"/>
<evidence type="ECO:0000256" key="1">
    <source>
        <dbReference type="SAM" id="Phobius"/>
    </source>
</evidence>
<feature type="transmembrane region" description="Helical" evidence="1">
    <location>
        <begin position="21"/>
        <end position="41"/>
    </location>
</feature>
<evidence type="ECO:0000313" key="3">
    <source>
        <dbReference type="Proteomes" id="UP000572680"/>
    </source>
</evidence>